<dbReference type="Pfam" id="PF05135">
    <property type="entry name" value="Phage_connect_1"/>
    <property type="match status" value="1"/>
</dbReference>
<dbReference type="InterPro" id="IPR021146">
    <property type="entry name" value="Phage_gp6-like_head-tail"/>
</dbReference>
<organism evidence="1">
    <name type="scientific">uncultured Caudovirales phage</name>
    <dbReference type="NCBI Taxonomy" id="2100421"/>
    <lineage>
        <taxon>Viruses</taxon>
        <taxon>Duplodnaviria</taxon>
        <taxon>Heunggongvirae</taxon>
        <taxon>Uroviricota</taxon>
        <taxon>Caudoviricetes</taxon>
        <taxon>Peduoviridae</taxon>
        <taxon>Maltschvirus</taxon>
        <taxon>Maltschvirus maltsch</taxon>
    </lineage>
</organism>
<evidence type="ECO:0000313" key="1">
    <source>
        <dbReference type="EMBL" id="CAB4220396.1"/>
    </source>
</evidence>
<dbReference type="InterPro" id="IPR006450">
    <property type="entry name" value="Phage_HK97_gp6-like"/>
</dbReference>
<dbReference type="CDD" id="cd08054">
    <property type="entry name" value="gp6"/>
    <property type="match status" value="1"/>
</dbReference>
<evidence type="ECO:0008006" key="2">
    <source>
        <dbReference type="Google" id="ProtNLM"/>
    </source>
</evidence>
<protein>
    <recommendedName>
        <fullName evidence="2">Gp6 domain containing protein</fullName>
    </recommendedName>
</protein>
<accession>A0A6J5SZJ5</accession>
<name>A0A6J5SZJ5_9CAUD</name>
<sequence>MHLFTRTQILVAPSVEPVTLEETRAHLRVTHNEEDGVIDGLITAARVTVEMITRRSLITQTIKLTIDEFPSSYTIRLPHTPVRSVSHIKYYDETGNLQTLSASKYWVDTVSAPARITLKEGESYPDTQKGRLNSVEITYIAGYGDTAADVPAPVKHAIKLLVSHLYENPDIVSAGQLFGVPMSCDYLLAPYRVLTFF</sequence>
<reference evidence="1" key="1">
    <citation type="submission" date="2020-05" db="EMBL/GenBank/DDBJ databases">
        <authorList>
            <person name="Chiriac C."/>
            <person name="Salcher M."/>
            <person name="Ghai R."/>
            <person name="Kavagutti S V."/>
        </authorList>
    </citation>
    <scope>NUCLEOTIDE SEQUENCE</scope>
</reference>
<proteinExistence type="predicted"/>
<dbReference type="EMBL" id="LR797490">
    <property type="protein sequence ID" value="CAB4220396.1"/>
    <property type="molecule type" value="Genomic_DNA"/>
</dbReference>
<dbReference type="NCBIfam" id="TIGR02215">
    <property type="entry name" value="phage_chp_gp8"/>
    <property type="match status" value="1"/>
</dbReference>
<dbReference type="Gene3D" id="1.10.3230.30">
    <property type="entry name" value="Phage gp6-like head-tail connector protein"/>
    <property type="match status" value="1"/>
</dbReference>
<dbReference type="NCBIfam" id="TIGR01560">
    <property type="entry name" value="put_DNA_pack"/>
    <property type="match status" value="2"/>
</dbReference>
<gene>
    <name evidence="1" type="ORF">UFOVP1625_23</name>
</gene>
<dbReference type="InterPro" id="IPR011738">
    <property type="entry name" value="Phage_CHP"/>
</dbReference>